<dbReference type="RefSeq" id="WP_157829618.1">
    <property type="nucleotide sequence ID" value="NZ_FOKC01000003.1"/>
</dbReference>
<proteinExistence type="predicted"/>
<gene>
    <name evidence="1" type="ORF">SAMN05192575_103285</name>
</gene>
<evidence type="ECO:0000313" key="2">
    <source>
        <dbReference type="Proteomes" id="UP000199113"/>
    </source>
</evidence>
<reference evidence="1" key="1">
    <citation type="submission" date="2016-10" db="EMBL/GenBank/DDBJ databases">
        <authorList>
            <person name="de Groot N.N."/>
        </authorList>
    </citation>
    <scope>NUCLEOTIDE SEQUENCE [LARGE SCALE GENOMIC DNA]</scope>
    <source>
        <strain evidence="1">CGMCC 1.10697</strain>
    </source>
</reference>
<sequence>MPQEALTSVALTTMIALALTELHVELVAGSAAWIAAWWVLREPAAREPGVCED</sequence>
<dbReference type="EMBL" id="FOKC01000003">
    <property type="protein sequence ID" value="SFB08912.1"/>
    <property type="molecule type" value="Genomic_DNA"/>
</dbReference>
<accession>A0A1I0Y6P8</accession>
<dbReference type="STRING" id="748909.SAMN05192575_103285"/>
<dbReference type="Proteomes" id="UP000199113">
    <property type="component" value="Unassembled WGS sequence"/>
</dbReference>
<organism evidence="1 2">
    <name type="scientific">Nocardioides alpinus</name>
    <dbReference type="NCBI Taxonomy" id="748909"/>
    <lineage>
        <taxon>Bacteria</taxon>
        <taxon>Bacillati</taxon>
        <taxon>Actinomycetota</taxon>
        <taxon>Actinomycetes</taxon>
        <taxon>Propionibacteriales</taxon>
        <taxon>Nocardioidaceae</taxon>
        <taxon>Nocardioides</taxon>
    </lineage>
</organism>
<evidence type="ECO:0000313" key="1">
    <source>
        <dbReference type="EMBL" id="SFB08912.1"/>
    </source>
</evidence>
<name>A0A1I0Y6P8_9ACTN</name>
<dbReference type="AlphaFoldDB" id="A0A1I0Y6P8"/>
<protein>
    <submittedName>
        <fullName evidence="1">Uncharacterized protein</fullName>
    </submittedName>
</protein>